<evidence type="ECO:0000259" key="1">
    <source>
        <dbReference type="Pfam" id="PF07883"/>
    </source>
</evidence>
<dbReference type="InterPro" id="IPR011051">
    <property type="entry name" value="RmlC_Cupin_sf"/>
</dbReference>
<dbReference type="GO" id="GO:0051213">
    <property type="term" value="F:dioxygenase activity"/>
    <property type="evidence" value="ECO:0007669"/>
    <property type="project" value="UniProtKB-KW"/>
</dbReference>
<evidence type="ECO:0000313" key="3">
    <source>
        <dbReference type="Proteomes" id="UP000240978"/>
    </source>
</evidence>
<accession>A0A2P8G7M4</accession>
<protein>
    <submittedName>
        <fullName evidence="2">Quercetin dioxygenase-like cupin family protein</fullName>
    </submittedName>
</protein>
<sequence length="136" mass="14615">MKQHNILASAIVAVVMAAALIIPDSASAQLKGLGRKDLQQHDLSIPGREAVQVLVDFKPGVTAPKHSHPGEEIIYVTEGVLEYRLEGKASVTLKTGDVLFIPYGVKHEVKNVGNVEAKELATYIVEKGKPLVVLAK</sequence>
<keyword evidence="3" id="KW-1185">Reference proteome</keyword>
<dbReference type="PANTHER" id="PTHR38599:SF1">
    <property type="entry name" value="CUPIN DOMAIN PROTEIN (AFU_ORTHOLOGUE AFUA_3G13620)"/>
    <property type="match status" value="1"/>
</dbReference>
<dbReference type="CDD" id="cd02235">
    <property type="entry name" value="cupin_BLL4011-like"/>
    <property type="match status" value="1"/>
</dbReference>
<gene>
    <name evidence="2" type="ORF">CLV42_106317</name>
</gene>
<comment type="caution">
    <text evidence="2">The sequence shown here is derived from an EMBL/GenBank/DDBJ whole genome shotgun (WGS) entry which is preliminary data.</text>
</comment>
<name>A0A2P8G7M4_9BACT</name>
<keyword evidence="2" id="KW-0223">Dioxygenase</keyword>
<feature type="domain" description="Cupin type-2" evidence="1">
    <location>
        <begin position="54"/>
        <end position="120"/>
    </location>
</feature>
<dbReference type="SUPFAM" id="SSF51182">
    <property type="entry name" value="RmlC-like cupins"/>
    <property type="match status" value="1"/>
</dbReference>
<dbReference type="RefSeq" id="WP_106603176.1">
    <property type="nucleotide sequence ID" value="NZ_PYGK01000006.1"/>
</dbReference>
<dbReference type="Pfam" id="PF07883">
    <property type="entry name" value="Cupin_2"/>
    <property type="match status" value="1"/>
</dbReference>
<evidence type="ECO:0000313" key="2">
    <source>
        <dbReference type="EMBL" id="PSL29981.1"/>
    </source>
</evidence>
<dbReference type="InterPro" id="IPR013096">
    <property type="entry name" value="Cupin_2"/>
</dbReference>
<dbReference type="InterPro" id="IPR014710">
    <property type="entry name" value="RmlC-like_jellyroll"/>
</dbReference>
<dbReference type="EMBL" id="PYGK01000006">
    <property type="protein sequence ID" value="PSL29981.1"/>
    <property type="molecule type" value="Genomic_DNA"/>
</dbReference>
<dbReference type="Proteomes" id="UP000240978">
    <property type="component" value="Unassembled WGS sequence"/>
</dbReference>
<organism evidence="2 3">
    <name type="scientific">Chitinophaga ginsengisoli</name>
    <dbReference type="NCBI Taxonomy" id="363837"/>
    <lineage>
        <taxon>Bacteria</taxon>
        <taxon>Pseudomonadati</taxon>
        <taxon>Bacteroidota</taxon>
        <taxon>Chitinophagia</taxon>
        <taxon>Chitinophagales</taxon>
        <taxon>Chitinophagaceae</taxon>
        <taxon>Chitinophaga</taxon>
    </lineage>
</organism>
<dbReference type="AlphaFoldDB" id="A0A2P8G7M4"/>
<dbReference type="Gene3D" id="2.60.120.10">
    <property type="entry name" value="Jelly Rolls"/>
    <property type="match status" value="1"/>
</dbReference>
<dbReference type="PANTHER" id="PTHR38599">
    <property type="entry name" value="CUPIN DOMAIN PROTEIN (AFU_ORTHOLOGUE AFUA_3G13620)"/>
    <property type="match status" value="1"/>
</dbReference>
<reference evidence="2 3" key="1">
    <citation type="submission" date="2018-03" db="EMBL/GenBank/DDBJ databases">
        <title>Genomic Encyclopedia of Archaeal and Bacterial Type Strains, Phase II (KMG-II): from individual species to whole genera.</title>
        <authorList>
            <person name="Goeker M."/>
        </authorList>
    </citation>
    <scope>NUCLEOTIDE SEQUENCE [LARGE SCALE GENOMIC DNA]</scope>
    <source>
        <strain evidence="2 3">DSM 18107</strain>
    </source>
</reference>
<keyword evidence="2" id="KW-0560">Oxidoreductase</keyword>
<proteinExistence type="predicted"/>
<dbReference type="OrthoDB" id="2620172at2"/>